<sequence length="391" mass="42853">MATTRRGFISAASLSTFGLVTAATSLNLLIPQKADAAVKSPVKKGPEGPQAELEDFVYDIENGSTGWTGTGGTAKEATVEEFPVSQSIAAVIMRLNPGSFRELHWHSIAAEWAYILEGKVRTTVVSPDGTTSTDDFEKGDIWYFPKGHGHCLQCLGDEHCLFLLGFDNGHFSESGTFSSTDWISHISPEIMAHNSGLSASTFAAFPHKELYIGTGKIATAPRPQNLDPNIPTSSSAHKFRMEKDGVFQQFAGGFTRKVSSREFPIQTTLTALRMDIEPGAIRELHWHPNADEWQYVMSGKGNLSIFGSHGRVKTMAYKKGMVSFIKQGYGHYIENTGTETLKLIILFNAPEYQEISLNDWLSANPAQLVQDHFGITPAQTATLAHHKKGIF</sequence>
<feature type="binding site" evidence="2">
    <location>
        <position position="292"/>
    </location>
    <ligand>
        <name>Mn(2+)</name>
        <dbReference type="ChEBI" id="CHEBI:29035"/>
        <label>2</label>
    </ligand>
</feature>
<dbReference type="InterPro" id="IPR017774">
    <property type="entry name" value="Bicupin_oxalate_deCO2ase/Oxase"/>
</dbReference>
<feature type="binding site" evidence="2">
    <location>
        <position position="104"/>
    </location>
    <ligand>
        <name>Mn(2+)</name>
        <dbReference type="ChEBI" id="CHEBI:29035"/>
        <label>1</label>
    </ligand>
</feature>
<dbReference type="CDD" id="cd20305">
    <property type="entry name" value="cupin_OxDC_C"/>
    <property type="match status" value="1"/>
</dbReference>
<accession>A0A327T4I9</accession>
<feature type="binding site" evidence="2">
    <location>
        <position position="111"/>
    </location>
    <ligand>
        <name>Mn(2+)</name>
        <dbReference type="ChEBI" id="CHEBI:29035"/>
        <label>1</label>
    </ligand>
</feature>
<proteinExistence type="predicted"/>
<keyword evidence="3" id="KW-0732">Signal</keyword>
<feature type="binding site" evidence="2">
    <location>
        <position position="285"/>
    </location>
    <ligand>
        <name>Mn(2+)</name>
        <dbReference type="ChEBI" id="CHEBI:29035"/>
        <label>2</label>
    </ligand>
</feature>
<feature type="binding site" evidence="2">
    <location>
        <position position="331"/>
    </location>
    <ligand>
        <name>Mn(2+)</name>
        <dbReference type="ChEBI" id="CHEBI:29035"/>
        <label>2</label>
    </ligand>
</feature>
<dbReference type="Pfam" id="PF00190">
    <property type="entry name" value="Cupin_1"/>
    <property type="match status" value="2"/>
</dbReference>
<dbReference type="InterPro" id="IPR006045">
    <property type="entry name" value="Cupin_1"/>
</dbReference>
<dbReference type="NCBIfam" id="TIGR03404">
    <property type="entry name" value="bicupin_oxalic"/>
    <property type="match status" value="1"/>
</dbReference>
<evidence type="ECO:0000259" key="4">
    <source>
        <dbReference type="SMART" id="SM00835"/>
    </source>
</evidence>
<dbReference type="InterPro" id="IPR006311">
    <property type="entry name" value="TAT_signal"/>
</dbReference>
<comment type="caution">
    <text evidence="5">The sequence shown here is derived from an EMBL/GenBank/DDBJ whole genome shotgun (WGS) entry which is preliminary data.</text>
</comment>
<dbReference type="RefSeq" id="WP_111632615.1">
    <property type="nucleotide sequence ID" value="NZ_QLLR01000002.1"/>
</dbReference>
<feature type="binding site" evidence="2">
    <location>
        <position position="150"/>
    </location>
    <ligand>
        <name>Mn(2+)</name>
        <dbReference type="ChEBI" id="CHEBI:29035"/>
        <label>1</label>
    </ligand>
</feature>
<protein>
    <submittedName>
        <fullName evidence="5">Oxalate decarboxylase</fullName>
    </submittedName>
</protein>
<dbReference type="Gene3D" id="2.60.120.10">
    <property type="entry name" value="Jelly Rolls"/>
    <property type="match status" value="2"/>
</dbReference>
<dbReference type="PANTHER" id="PTHR35848">
    <property type="entry name" value="OXALATE-BINDING PROTEIN"/>
    <property type="match status" value="1"/>
</dbReference>
<comment type="cofactor">
    <cofactor evidence="2">
        <name>Mn(2+)</name>
        <dbReference type="ChEBI" id="CHEBI:29035"/>
    </cofactor>
    <text evidence="2">Binds 2 manganese ions per subunit.</text>
</comment>
<evidence type="ECO:0000313" key="5">
    <source>
        <dbReference type="EMBL" id="RAJ35782.1"/>
    </source>
</evidence>
<dbReference type="SUPFAM" id="SSF51182">
    <property type="entry name" value="RmlC-like cupins"/>
    <property type="match status" value="1"/>
</dbReference>
<dbReference type="PANTHER" id="PTHR35848:SF9">
    <property type="entry name" value="SLL1358 PROTEIN"/>
    <property type="match status" value="1"/>
</dbReference>
<feature type="signal peptide" evidence="3">
    <location>
        <begin position="1"/>
        <end position="22"/>
    </location>
</feature>
<evidence type="ECO:0000256" key="1">
    <source>
        <dbReference type="ARBA" id="ARBA00022723"/>
    </source>
</evidence>
<feature type="binding site" evidence="2">
    <location>
        <position position="106"/>
    </location>
    <ligand>
        <name>Mn(2+)</name>
        <dbReference type="ChEBI" id="CHEBI:29035"/>
        <label>1</label>
    </ligand>
</feature>
<dbReference type="InterPro" id="IPR014710">
    <property type="entry name" value="RmlC-like_jellyroll"/>
</dbReference>
<feature type="chain" id="PRO_5016335123" evidence="3">
    <location>
        <begin position="23"/>
        <end position="391"/>
    </location>
</feature>
<name>A0A327T4I9_9SPHI</name>
<evidence type="ECO:0000256" key="2">
    <source>
        <dbReference type="PIRSR" id="PIRSR617774-2"/>
    </source>
</evidence>
<keyword evidence="2" id="KW-0464">Manganese</keyword>
<dbReference type="SMART" id="SM00835">
    <property type="entry name" value="Cupin_1"/>
    <property type="match status" value="2"/>
</dbReference>
<dbReference type="Proteomes" id="UP000249754">
    <property type="component" value="Unassembled WGS sequence"/>
</dbReference>
<feature type="domain" description="Cupin type-1" evidence="4">
    <location>
        <begin position="58"/>
        <end position="203"/>
    </location>
</feature>
<dbReference type="PROSITE" id="PS51318">
    <property type="entry name" value="TAT"/>
    <property type="match status" value="1"/>
</dbReference>
<organism evidence="5 6">
    <name type="scientific">Pedobacter cryoconitis</name>
    <dbReference type="NCBI Taxonomy" id="188932"/>
    <lineage>
        <taxon>Bacteria</taxon>
        <taxon>Pseudomonadati</taxon>
        <taxon>Bacteroidota</taxon>
        <taxon>Sphingobacteriia</taxon>
        <taxon>Sphingobacteriales</taxon>
        <taxon>Sphingobacteriaceae</taxon>
        <taxon>Pedobacter</taxon>
    </lineage>
</organism>
<reference evidence="5 6" key="1">
    <citation type="submission" date="2018-06" db="EMBL/GenBank/DDBJ databases">
        <title>Genomic Encyclopedia of Archaeal and Bacterial Type Strains, Phase II (KMG-II): from individual species to whole genera.</title>
        <authorList>
            <person name="Goeker M."/>
        </authorList>
    </citation>
    <scope>NUCLEOTIDE SEQUENCE [LARGE SCALE GENOMIC DNA]</scope>
    <source>
        <strain evidence="5 6">DSM 14825</strain>
    </source>
</reference>
<gene>
    <name evidence="5" type="ORF">LY11_01029</name>
</gene>
<dbReference type="AlphaFoldDB" id="A0A327T4I9"/>
<feature type="binding site" evidence="2">
    <location>
        <position position="287"/>
    </location>
    <ligand>
        <name>Mn(2+)</name>
        <dbReference type="ChEBI" id="CHEBI:29035"/>
        <label>2</label>
    </ligand>
</feature>
<feature type="domain" description="Cupin type-1" evidence="4">
    <location>
        <begin position="239"/>
        <end position="381"/>
    </location>
</feature>
<evidence type="ECO:0000313" key="6">
    <source>
        <dbReference type="Proteomes" id="UP000249754"/>
    </source>
</evidence>
<evidence type="ECO:0000256" key="3">
    <source>
        <dbReference type="SAM" id="SignalP"/>
    </source>
</evidence>
<dbReference type="GO" id="GO:0033609">
    <property type="term" value="P:oxalate metabolic process"/>
    <property type="evidence" value="ECO:0007669"/>
    <property type="project" value="InterPro"/>
</dbReference>
<keyword evidence="1 2" id="KW-0479">Metal-binding</keyword>
<dbReference type="EMBL" id="QLLR01000002">
    <property type="protein sequence ID" value="RAJ35782.1"/>
    <property type="molecule type" value="Genomic_DNA"/>
</dbReference>
<dbReference type="GO" id="GO:0046872">
    <property type="term" value="F:metal ion binding"/>
    <property type="evidence" value="ECO:0007669"/>
    <property type="project" value="UniProtKB-KW"/>
</dbReference>
<dbReference type="OrthoDB" id="1973590at2"/>
<dbReference type="InterPro" id="IPR011051">
    <property type="entry name" value="RmlC_Cupin_sf"/>
</dbReference>
<dbReference type="InterPro" id="IPR051610">
    <property type="entry name" value="GPI/OXD"/>
</dbReference>